<gene>
    <name evidence="1" type="ORF">CMEL01_16315</name>
</gene>
<evidence type="ECO:0000313" key="1">
    <source>
        <dbReference type="EMBL" id="KAK1456637.1"/>
    </source>
</evidence>
<sequence length="54" mass="6500">MPDSYCFSIDGWNPCHFKVKSSGWRYTEFCVGFFPLYPCFHVSKEIGLWSWWNL</sequence>
<evidence type="ECO:0000313" key="2">
    <source>
        <dbReference type="Proteomes" id="UP001239795"/>
    </source>
</evidence>
<name>A0AAI9UGJ5_9PEZI</name>
<proteinExistence type="predicted"/>
<keyword evidence="2" id="KW-1185">Reference proteome</keyword>
<protein>
    <submittedName>
        <fullName evidence="1">Uncharacterized protein</fullName>
    </submittedName>
</protein>
<dbReference type="AlphaFoldDB" id="A0AAI9UGJ5"/>
<dbReference type="Proteomes" id="UP001239795">
    <property type="component" value="Unassembled WGS sequence"/>
</dbReference>
<organism evidence="1 2">
    <name type="scientific">Colletotrichum melonis</name>
    <dbReference type="NCBI Taxonomy" id="1209925"/>
    <lineage>
        <taxon>Eukaryota</taxon>
        <taxon>Fungi</taxon>
        <taxon>Dikarya</taxon>
        <taxon>Ascomycota</taxon>
        <taxon>Pezizomycotina</taxon>
        <taxon>Sordariomycetes</taxon>
        <taxon>Hypocreomycetidae</taxon>
        <taxon>Glomerellales</taxon>
        <taxon>Glomerellaceae</taxon>
        <taxon>Colletotrichum</taxon>
        <taxon>Colletotrichum acutatum species complex</taxon>
    </lineage>
</organism>
<reference evidence="1 2" key="1">
    <citation type="submission" date="2016-10" db="EMBL/GenBank/DDBJ databases">
        <title>The genome sequence of Colletotrichum fioriniae PJ7.</title>
        <authorList>
            <person name="Baroncelli R."/>
        </authorList>
    </citation>
    <scope>NUCLEOTIDE SEQUENCE [LARGE SCALE GENOMIC DNA]</scope>
    <source>
        <strain evidence="1">Col 31</strain>
    </source>
</reference>
<dbReference type="EMBL" id="MLGG01000019">
    <property type="protein sequence ID" value="KAK1456637.1"/>
    <property type="molecule type" value="Genomic_DNA"/>
</dbReference>
<accession>A0AAI9UGJ5</accession>
<comment type="caution">
    <text evidence="1">The sequence shown here is derived from an EMBL/GenBank/DDBJ whole genome shotgun (WGS) entry which is preliminary data.</text>
</comment>